<dbReference type="PANTHER" id="PTHR33148">
    <property type="entry name" value="PLASTID MOVEMENT IMPAIRED PROTEIN-RELATED"/>
    <property type="match status" value="1"/>
</dbReference>
<reference evidence="1 2" key="1">
    <citation type="journal article" date="2024" name="Plant J.">
        <title>Genome sequences and population genomics reveal climatic adaptation and genomic divergence between two closely related sweetgum species.</title>
        <authorList>
            <person name="Xu W.Q."/>
            <person name="Ren C.Q."/>
            <person name="Zhang X.Y."/>
            <person name="Comes H.P."/>
            <person name="Liu X.H."/>
            <person name="Li Y.G."/>
            <person name="Kettle C.J."/>
            <person name="Jalonen R."/>
            <person name="Gaisberger H."/>
            <person name="Ma Y.Z."/>
            <person name="Qiu Y.X."/>
        </authorList>
    </citation>
    <scope>NUCLEOTIDE SEQUENCE [LARGE SCALE GENOMIC DNA]</scope>
    <source>
        <strain evidence="1">Hangzhou</strain>
    </source>
</reference>
<name>A0AAP0RHZ1_LIQFO</name>
<protein>
    <submittedName>
        <fullName evidence="1">Uncharacterized protein</fullName>
    </submittedName>
</protein>
<evidence type="ECO:0000313" key="2">
    <source>
        <dbReference type="Proteomes" id="UP001415857"/>
    </source>
</evidence>
<proteinExistence type="predicted"/>
<gene>
    <name evidence="1" type="ORF">L1049_027896</name>
</gene>
<comment type="caution">
    <text evidence="1">The sequence shown here is derived from an EMBL/GenBank/DDBJ whole genome shotgun (WGS) entry which is preliminary data.</text>
</comment>
<organism evidence="1 2">
    <name type="scientific">Liquidambar formosana</name>
    <name type="common">Formosan gum</name>
    <dbReference type="NCBI Taxonomy" id="63359"/>
    <lineage>
        <taxon>Eukaryota</taxon>
        <taxon>Viridiplantae</taxon>
        <taxon>Streptophyta</taxon>
        <taxon>Embryophyta</taxon>
        <taxon>Tracheophyta</taxon>
        <taxon>Spermatophyta</taxon>
        <taxon>Magnoliopsida</taxon>
        <taxon>eudicotyledons</taxon>
        <taxon>Gunneridae</taxon>
        <taxon>Pentapetalae</taxon>
        <taxon>Saxifragales</taxon>
        <taxon>Altingiaceae</taxon>
        <taxon>Liquidambar</taxon>
    </lineage>
</organism>
<sequence length="213" mass="24310">MGNILLRGRRAEVMKVDGETMKLKTPVQVWQVIKDYPGHVLVESEAARRFGIRAKPLEPQRELMPKKIYFLLEMPKFSQDMTLRRVRSGVQMSAKDRLESLMLSKRSVSDFSMIKPRTGNIVFDETEELGSKRGEIRLRLRLPRAQVAKLLDECKDAAEAAEKMMDLCVKKSDGIDGLALKSNEGLLQQQRHGNPDGGILGENYNKRRVRFIV</sequence>
<dbReference type="Proteomes" id="UP001415857">
    <property type="component" value="Unassembled WGS sequence"/>
</dbReference>
<dbReference type="Pfam" id="PF14009">
    <property type="entry name" value="PADRE"/>
    <property type="match status" value="1"/>
</dbReference>
<accession>A0AAP0RHZ1</accession>
<keyword evidence="2" id="KW-1185">Reference proteome</keyword>
<dbReference type="PANTHER" id="PTHR33148:SF6">
    <property type="entry name" value="DUF4228 DOMAIN-CONTAINING PROTEIN"/>
    <property type="match status" value="1"/>
</dbReference>
<dbReference type="AlphaFoldDB" id="A0AAP0RHZ1"/>
<evidence type="ECO:0000313" key="1">
    <source>
        <dbReference type="EMBL" id="KAK9278331.1"/>
    </source>
</evidence>
<dbReference type="InterPro" id="IPR025322">
    <property type="entry name" value="PADRE_dom"/>
</dbReference>
<dbReference type="EMBL" id="JBBPBK010000009">
    <property type="protein sequence ID" value="KAK9278331.1"/>
    <property type="molecule type" value="Genomic_DNA"/>
</dbReference>